<dbReference type="Pfam" id="PF13279">
    <property type="entry name" value="4HBT_2"/>
    <property type="match status" value="1"/>
</dbReference>
<keyword evidence="3" id="KW-1185">Reference proteome</keyword>
<name>A0ABS7HV27_9MICO</name>
<dbReference type="CDD" id="cd00586">
    <property type="entry name" value="4HBT"/>
    <property type="match status" value="1"/>
</dbReference>
<dbReference type="PANTHER" id="PTHR31793">
    <property type="entry name" value="4-HYDROXYBENZOYL-COA THIOESTERASE FAMILY MEMBER"/>
    <property type="match status" value="1"/>
</dbReference>
<organism evidence="2 3">
    <name type="scientific">Microbacterium ureisolvens</name>
    <dbReference type="NCBI Taxonomy" id="2781186"/>
    <lineage>
        <taxon>Bacteria</taxon>
        <taxon>Bacillati</taxon>
        <taxon>Actinomycetota</taxon>
        <taxon>Actinomycetes</taxon>
        <taxon>Micrococcales</taxon>
        <taxon>Microbacteriaceae</taxon>
        <taxon>Microbacterium</taxon>
    </lineage>
</organism>
<dbReference type="InterPro" id="IPR029069">
    <property type="entry name" value="HotDog_dom_sf"/>
</dbReference>
<evidence type="ECO:0000256" key="1">
    <source>
        <dbReference type="SAM" id="MobiDB-lite"/>
    </source>
</evidence>
<evidence type="ECO:0000313" key="2">
    <source>
        <dbReference type="EMBL" id="MBW9108407.1"/>
    </source>
</evidence>
<dbReference type="InterPro" id="IPR050563">
    <property type="entry name" value="4-hydroxybenzoyl-CoA_TE"/>
</dbReference>
<protein>
    <submittedName>
        <fullName evidence="2">Acyl-CoA thioesterase</fullName>
    </submittedName>
</protein>
<evidence type="ECO:0000313" key="3">
    <source>
        <dbReference type="Proteomes" id="UP000777440"/>
    </source>
</evidence>
<comment type="caution">
    <text evidence="2">The sequence shown here is derived from an EMBL/GenBank/DDBJ whole genome shotgun (WGS) entry which is preliminary data.</text>
</comment>
<dbReference type="PANTHER" id="PTHR31793:SF24">
    <property type="entry name" value="LONG-CHAIN ACYL-COA THIOESTERASE FADM"/>
    <property type="match status" value="1"/>
</dbReference>
<gene>
    <name evidence="2" type="ORF">JNB61_01325</name>
</gene>
<accession>A0ABS7HV27</accession>
<dbReference type="Proteomes" id="UP000777440">
    <property type="component" value="Unassembled WGS sequence"/>
</dbReference>
<reference evidence="2 3" key="1">
    <citation type="journal article" date="2021" name="MBio">
        <title>Poor Competitiveness of Bradyrhizobium in Pigeon Pea Root Colonization in Indian Soils.</title>
        <authorList>
            <person name="Chalasani D."/>
            <person name="Basu A."/>
            <person name="Pullabhotla S.V.S.R.N."/>
            <person name="Jorrin B."/>
            <person name="Neal A.L."/>
            <person name="Poole P.S."/>
            <person name="Podile A.R."/>
            <person name="Tkacz A."/>
        </authorList>
    </citation>
    <scope>NUCLEOTIDE SEQUENCE [LARGE SCALE GENOMIC DNA]</scope>
    <source>
        <strain evidence="2 3">HU12</strain>
    </source>
</reference>
<dbReference type="SUPFAM" id="SSF54637">
    <property type="entry name" value="Thioesterase/thiol ester dehydrase-isomerase"/>
    <property type="match status" value="1"/>
</dbReference>
<dbReference type="EMBL" id="JAEUAX010000001">
    <property type="protein sequence ID" value="MBW9108407.1"/>
    <property type="molecule type" value="Genomic_DNA"/>
</dbReference>
<feature type="compositionally biased region" description="Basic residues" evidence="1">
    <location>
        <begin position="1"/>
        <end position="15"/>
    </location>
</feature>
<dbReference type="Gene3D" id="3.10.129.10">
    <property type="entry name" value="Hotdog Thioesterase"/>
    <property type="match status" value="1"/>
</dbReference>
<sequence length="198" mass="21998">MRRTRSSASGRRRRGPTAPHTASSRVTDTGDAAVASTEGDRRLHIPIHLRWGDLDAFNHVNNTSMLKLLEEARVRAFWLPEPGEDAPATAVLDSSIFSGMLTLIARQEIEYLAPVPYQRHPLDVQMWFGKLGGSSIEVCYEVYSPLESAANGRTLYARATTVIVKVDAETGRPLRLTGEERAAWGPYVGEPINYAHRR</sequence>
<feature type="region of interest" description="Disordered" evidence="1">
    <location>
        <begin position="1"/>
        <end position="37"/>
    </location>
</feature>
<proteinExistence type="predicted"/>